<reference evidence="1 2" key="1">
    <citation type="submission" date="2018-02" db="EMBL/GenBank/DDBJ databases">
        <title>The genomes of Aspergillus section Nigri reveals drivers in fungal speciation.</title>
        <authorList>
            <consortium name="DOE Joint Genome Institute"/>
            <person name="Vesth T.C."/>
            <person name="Nybo J."/>
            <person name="Theobald S."/>
            <person name="Brandl J."/>
            <person name="Frisvad J.C."/>
            <person name="Nielsen K.F."/>
            <person name="Lyhne E.K."/>
            <person name="Kogle M.E."/>
            <person name="Kuo A."/>
            <person name="Riley R."/>
            <person name="Clum A."/>
            <person name="Nolan M."/>
            <person name="Lipzen A."/>
            <person name="Salamov A."/>
            <person name="Henrissat B."/>
            <person name="Wiebenga A."/>
            <person name="De vries R.P."/>
            <person name="Grigoriev I.V."/>
            <person name="Mortensen U.H."/>
            <person name="Andersen M.R."/>
            <person name="Baker S.E."/>
        </authorList>
    </citation>
    <scope>NUCLEOTIDE SEQUENCE [LARGE SCALE GENOMIC DNA]</scope>
    <source>
        <strain evidence="1 2">CBS 707.79</strain>
    </source>
</reference>
<dbReference type="Proteomes" id="UP000247810">
    <property type="component" value="Unassembled WGS sequence"/>
</dbReference>
<accession>A0A319D2P2</accession>
<feature type="non-terminal residue" evidence="1">
    <location>
        <position position="60"/>
    </location>
</feature>
<name>A0A319D2P2_9EURO</name>
<sequence length="60" mass="6414">MMTAIREGIEGYGGLQGWQWVFIIGSPGSRDHSLGNKGAGRLRVELKLSMSRGLSARPGA</sequence>
<organism evidence="1 2">
    <name type="scientific">Aspergillus ellipticus CBS 707.79</name>
    <dbReference type="NCBI Taxonomy" id="1448320"/>
    <lineage>
        <taxon>Eukaryota</taxon>
        <taxon>Fungi</taxon>
        <taxon>Dikarya</taxon>
        <taxon>Ascomycota</taxon>
        <taxon>Pezizomycotina</taxon>
        <taxon>Eurotiomycetes</taxon>
        <taxon>Eurotiomycetidae</taxon>
        <taxon>Eurotiales</taxon>
        <taxon>Aspergillaceae</taxon>
        <taxon>Aspergillus</taxon>
        <taxon>Aspergillus subgen. Circumdati</taxon>
    </lineage>
</organism>
<dbReference type="VEuPathDB" id="FungiDB:BO71DRAFT_403624"/>
<dbReference type="EMBL" id="KZ826069">
    <property type="protein sequence ID" value="PYH88737.1"/>
    <property type="molecule type" value="Genomic_DNA"/>
</dbReference>
<keyword evidence="2" id="KW-1185">Reference proteome</keyword>
<evidence type="ECO:0000313" key="2">
    <source>
        <dbReference type="Proteomes" id="UP000247810"/>
    </source>
</evidence>
<evidence type="ECO:0000313" key="1">
    <source>
        <dbReference type="EMBL" id="PYH88737.1"/>
    </source>
</evidence>
<dbReference type="AlphaFoldDB" id="A0A319D2P2"/>
<proteinExistence type="predicted"/>
<protein>
    <submittedName>
        <fullName evidence="1">Uncharacterized protein</fullName>
    </submittedName>
</protein>
<gene>
    <name evidence="1" type="ORF">BO71DRAFT_403624</name>
</gene>